<evidence type="ECO:0000313" key="2">
    <source>
        <dbReference type="Proteomes" id="UP000502297"/>
    </source>
</evidence>
<dbReference type="Proteomes" id="UP000502297">
    <property type="component" value="Chromosome"/>
</dbReference>
<accession>A0A6G8RUR4</accession>
<evidence type="ECO:0008006" key="3">
    <source>
        <dbReference type="Google" id="ProtNLM"/>
    </source>
</evidence>
<organism evidence="1 2">
    <name type="scientific">Acinetobacter shaoyimingii</name>
    <dbReference type="NCBI Taxonomy" id="2715164"/>
    <lineage>
        <taxon>Bacteria</taxon>
        <taxon>Pseudomonadati</taxon>
        <taxon>Pseudomonadota</taxon>
        <taxon>Gammaproteobacteria</taxon>
        <taxon>Moraxellales</taxon>
        <taxon>Moraxellaceae</taxon>
        <taxon>Acinetobacter</taxon>
    </lineage>
</organism>
<dbReference type="PROSITE" id="PS51257">
    <property type="entry name" value="PROKAR_LIPOPROTEIN"/>
    <property type="match status" value="1"/>
</dbReference>
<sequence length="204" mass="23613">MIKFYPVCLVVLLTVLCGCDRQKKVEQITTVDTSANKALKQLTHKEGFDPESLNKLPLTQKDFPYFMLPEDYKVTSFKVVEYQKYYFAIHDKPTLLEGELYKTPIAVEPSKQFSESYFEKKFNNSMIAMGAELLNESEIPYQLYEQLPDYENQSSLNIGKKTYTYGFRNADGHPIIIQMTLNSPTVVVMEISPDETVMKRVRFD</sequence>
<keyword evidence="2" id="KW-1185">Reference proteome</keyword>
<protein>
    <recommendedName>
        <fullName evidence="3">Lipoprotein</fullName>
    </recommendedName>
</protein>
<evidence type="ECO:0000313" key="1">
    <source>
        <dbReference type="EMBL" id="QIO05570.1"/>
    </source>
</evidence>
<dbReference type="AlphaFoldDB" id="A0A6G8RUR4"/>
<proteinExistence type="predicted"/>
<dbReference type="RefSeq" id="WP_166011424.1">
    <property type="nucleotide sequence ID" value="NZ_CP049801.1"/>
</dbReference>
<gene>
    <name evidence="1" type="ORF">G8E00_06190</name>
</gene>
<reference evidence="1 2" key="1">
    <citation type="submission" date="2020-03" db="EMBL/GenBank/DDBJ databases">
        <authorList>
            <person name="Zhu W."/>
        </authorList>
    </citation>
    <scope>NUCLEOTIDE SEQUENCE [LARGE SCALE GENOMIC DNA]</scope>
    <source>
        <strain evidence="1 2">323-1</strain>
    </source>
</reference>
<dbReference type="KEGG" id="asha:G8E00_06190"/>
<name>A0A6G8RUR4_9GAMM</name>
<dbReference type="EMBL" id="CP049801">
    <property type="protein sequence ID" value="QIO05570.1"/>
    <property type="molecule type" value="Genomic_DNA"/>
</dbReference>